<proteinExistence type="predicted"/>
<evidence type="ECO:0000313" key="2">
    <source>
        <dbReference type="Proteomes" id="UP001634007"/>
    </source>
</evidence>
<dbReference type="AlphaFoldDB" id="A0ABD3JBT2"/>
<dbReference type="PANTHER" id="PTHR46422:SF6">
    <property type="entry name" value="SERINE_THREONINE-PROTEIN PHOSPHATASE BSL1"/>
    <property type="match status" value="1"/>
</dbReference>
<organism evidence="1 2">
    <name type="scientific">Eucalyptus globulus</name>
    <name type="common">Tasmanian blue gum</name>
    <dbReference type="NCBI Taxonomy" id="34317"/>
    <lineage>
        <taxon>Eukaryota</taxon>
        <taxon>Viridiplantae</taxon>
        <taxon>Streptophyta</taxon>
        <taxon>Embryophyta</taxon>
        <taxon>Tracheophyta</taxon>
        <taxon>Spermatophyta</taxon>
        <taxon>Magnoliopsida</taxon>
        <taxon>eudicotyledons</taxon>
        <taxon>Gunneridae</taxon>
        <taxon>Pentapetalae</taxon>
        <taxon>rosids</taxon>
        <taxon>malvids</taxon>
        <taxon>Myrtales</taxon>
        <taxon>Myrtaceae</taxon>
        <taxon>Myrtoideae</taxon>
        <taxon>Eucalypteae</taxon>
        <taxon>Eucalyptus</taxon>
    </lineage>
</organism>
<dbReference type="EMBL" id="JBJKBG010000008">
    <property type="protein sequence ID" value="KAL3725476.1"/>
    <property type="molecule type" value="Genomic_DNA"/>
</dbReference>
<reference evidence="1 2" key="1">
    <citation type="submission" date="2024-11" db="EMBL/GenBank/DDBJ databases">
        <title>Chromosome-level genome assembly of Eucalyptus globulus Labill. provides insights into its genome evolution.</title>
        <authorList>
            <person name="Li X."/>
        </authorList>
    </citation>
    <scope>NUCLEOTIDE SEQUENCE [LARGE SCALE GENOMIC DNA]</scope>
    <source>
        <strain evidence="1">CL2024</strain>
        <tissue evidence="1">Fresh tender leaves</tissue>
    </source>
</reference>
<gene>
    <name evidence="1" type="ORF">ACJRO7_030495</name>
</gene>
<comment type="caution">
    <text evidence="1">The sequence shown here is derived from an EMBL/GenBank/DDBJ whole genome shotgun (WGS) entry which is preliminary data.</text>
</comment>
<sequence>MEKLREASTTEAEAANAVWQAVQSTSSVPVEETSVSDEISLATETASDGSDTKGDVRLHPRAVVVAKEAVGNLGGMVRQLSLDP</sequence>
<dbReference type="Proteomes" id="UP001634007">
    <property type="component" value="Unassembled WGS sequence"/>
</dbReference>
<evidence type="ECO:0000313" key="1">
    <source>
        <dbReference type="EMBL" id="KAL3725476.1"/>
    </source>
</evidence>
<keyword evidence="2" id="KW-1185">Reference proteome</keyword>
<accession>A0ABD3JBT2</accession>
<protein>
    <submittedName>
        <fullName evidence="1">Uncharacterized protein</fullName>
    </submittedName>
</protein>
<name>A0ABD3JBT2_EUCGL</name>
<dbReference type="PANTHER" id="PTHR46422">
    <property type="entry name" value="SERINE/THREONINE-PROTEIN PHOSPHATASE BSL3"/>
    <property type="match status" value="1"/>
</dbReference>